<accession>A0A6J4P9I4</accession>
<evidence type="ECO:0000313" key="1">
    <source>
        <dbReference type="EMBL" id="CAA9408297.1"/>
    </source>
</evidence>
<sequence length="152" mass="16095">MPEAATGVALTTIEVRFTDGMLALNRLLMTLQNKRMPVAGFTLGSDSDGMRATILLDCPPESGLRYSALISALEDVREAGPAETIEMALIETSRDWRELAERSGVEAHEDGGTVVASGEPEKVETFLAALGDGVEDAVRLGPVARPRARGAA</sequence>
<dbReference type="EMBL" id="CADCVA010000084">
    <property type="protein sequence ID" value="CAA9408297.1"/>
    <property type="molecule type" value="Genomic_DNA"/>
</dbReference>
<gene>
    <name evidence="1" type="ORF">AVDCRST_MAG82-626</name>
</gene>
<protein>
    <submittedName>
        <fullName evidence="1">Uncharacterized protein</fullName>
    </submittedName>
</protein>
<reference evidence="1" key="1">
    <citation type="submission" date="2020-02" db="EMBL/GenBank/DDBJ databases">
        <authorList>
            <person name="Meier V. D."/>
        </authorList>
    </citation>
    <scope>NUCLEOTIDE SEQUENCE</scope>
    <source>
        <strain evidence="1">AVDCRST_MAG82</strain>
    </source>
</reference>
<organism evidence="1">
    <name type="scientific">uncultured Rubrobacteraceae bacterium</name>
    <dbReference type="NCBI Taxonomy" id="349277"/>
    <lineage>
        <taxon>Bacteria</taxon>
        <taxon>Bacillati</taxon>
        <taxon>Actinomycetota</taxon>
        <taxon>Rubrobacteria</taxon>
        <taxon>Rubrobacterales</taxon>
        <taxon>Rubrobacteraceae</taxon>
        <taxon>environmental samples</taxon>
    </lineage>
</organism>
<name>A0A6J4P9I4_9ACTN</name>
<proteinExistence type="predicted"/>
<dbReference type="AlphaFoldDB" id="A0A6J4P9I4"/>